<evidence type="ECO:0000256" key="3">
    <source>
        <dbReference type="ARBA" id="ARBA00022512"/>
    </source>
</evidence>
<comment type="pathway">
    <text evidence="2">Glycan metabolism; pectin degradation; 2-dehydro-3-deoxy-D-gluconate from pectin: step 1/5.</text>
</comment>
<evidence type="ECO:0000256" key="4">
    <source>
        <dbReference type="ARBA" id="ARBA00022801"/>
    </source>
</evidence>
<organism evidence="7">
    <name type="scientific">Glycine soja</name>
    <name type="common">Wild soybean</name>
    <dbReference type="NCBI Taxonomy" id="3848"/>
    <lineage>
        <taxon>Eukaryota</taxon>
        <taxon>Viridiplantae</taxon>
        <taxon>Streptophyta</taxon>
        <taxon>Embryophyta</taxon>
        <taxon>Tracheophyta</taxon>
        <taxon>Spermatophyta</taxon>
        <taxon>Magnoliopsida</taxon>
        <taxon>eudicotyledons</taxon>
        <taxon>Gunneridae</taxon>
        <taxon>Pentapetalae</taxon>
        <taxon>rosids</taxon>
        <taxon>fabids</taxon>
        <taxon>Fabales</taxon>
        <taxon>Fabaceae</taxon>
        <taxon>Papilionoideae</taxon>
        <taxon>50 kb inversion clade</taxon>
        <taxon>NPAAA clade</taxon>
        <taxon>indigoferoid/millettioid clade</taxon>
        <taxon>Phaseoleae</taxon>
        <taxon>Glycine</taxon>
        <taxon>Glycine subgen. Soja</taxon>
    </lineage>
</organism>
<evidence type="ECO:0000256" key="1">
    <source>
        <dbReference type="ARBA" id="ARBA00004191"/>
    </source>
</evidence>
<keyword evidence="5" id="KW-0063">Aspartyl esterase</keyword>
<dbReference type="AlphaFoldDB" id="A0A0B2QH29"/>
<dbReference type="GO" id="GO:0045490">
    <property type="term" value="P:pectin catabolic process"/>
    <property type="evidence" value="ECO:0007669"/>
    <property type="project" value="UniProtKB-UniPathway"/>
</dbReference>
<dbReference type="EC" id="3.1.1.11" evidence="7"/>
<accession>A0A0B2QH29</accession>
<dbReference type="GO" id="GO:0042545">
    <property type="term" value="P:cell wall modification"/>
    <property type="evidence" value="ECO:0007669"/>
    <property type="project" value="InterPro"/>
</dbReference>
<dbReference type="PANTHER" id="PTHR31707">
    <property type="entry name" value="PECTINESTERASE"/>
    <property type="match status" value="1"/>
</dbReference>
<sequence>MATAGGRNKADSPSALVFQSCHFTGEPELATAEPKVEFLGRPWMSYSKVVIMDSQIENVFLPDGYEA</sequence>
<dbReference type="GO" id="GO:0030599">
    <property type="term" value="F:pectinesterase activity"/>
    <property type="evidence" value="ECO:0007669"/>
    <property type="project" value="UniProtKB-EC"/>
</dbReference>
<evidence type="ECO:0000259" key="6">
    <source>
        <dbReference type="Pfam" id="PF01095"/>
    </source>
</evidence>
<dbReference type="EMBL" id="KN658226">
    <property type="protein sequence ID" value="KHN20781.1"/>
    <property type="molecule type" value="Genomic_DNA"/>
</dbReference>
<evidence type="ECO:0000256" key="2">
    <source>
        <dbReference type="ARBA" id="ARBA00005184"/>
    </source>
</evidence>
<dbReference type="InterPro" id="IPR000070">
    <property type="entry name" value="Pectinesterase_cat"/>
</dbReference>
<gene>
    <name evidence="7" type="ORF">glysoja_037381</name>
</gene>
<feature type="domain" description="Pectinesterase catalytic" evidence="6">
    <location>
        <begin position="2"/>
        <end position="66"/>
    </location>
</feature>
<proteinExistence type="predicted"/>
<protein>
    <submittedName>
        <fullName evidence="7">Pectinesterase/pectinesterase inhibitor</fullName>
        <ecNumber evidence="7">3.1.1.11</ecNumber>
    </submittedName>
</protein>
<dbReference type="Pfam" id="PF01095">
    <property type="entry name" value="Pectinesterase"/>
    <property type="match status" value="1"/>
</dbReference>
<keyword evidence="4 7" id="KW-0378">Hydrolase</keyword>
<dbReference type="InterPro" id="IPR012334">
    <property type="entry name" value="Pectin_lyas_fold"/>
</dbReference>
<reference evidence="7" key="1">
    <citation type="submission" date="2014-07" db="EMBL/GenBank/DDBJ databases">
        <title>Identification of a novel salt tolerance gene in wild soybean by whole-genome sequencing.</title>
        <authorList>
            <person name="Lam H.-M."/>
            <person name="Qi X."/>
            <person name="Li M.-W."/>
            <person name="Liu X."/>
            <person name="Xie M."/>
            <person name="Ni M."/>
            <person name="Xu X."/>
        </authorList>
    </citation>
    <scope>NUCLEOTIDE SEQUENCE [LARGE SCALE GENOMIC DNA]</scope>
    <source>
        <tissue evidence="7">Root</tissue>
    </source>
</reference>
<dbReference type="Gene3D" id="2.160.20.10">
    <property type="entry name" value="Single-stranded right-handed beta-helix, Pectin lyase-like"/>
    <property type="match status" value="1"/>
</dbReference>
<dbReference type="SUPFAM" id="SSF51126">
    <property type="entry name" value="Pectin lyase-like"/>
    <property type="match status" value="1"/>
</dbReference>
<evidence type="ECO:0000313" key="7">
    <source>
        <dbReference type="EMBL" id="KHN20781.1"/>
    </source>
</evidence>
<name>A0A0B2QH29_GLYSO</name>
<comment type="subcellular location">
    <subcellularLocation>
        <location evidence="1">Secreted</location>
        <location evidence="1">Cell wall</location>
    </subcellularLocation>
</comment>
<keyword evidence="3" id="KW-0964">Secreted</keyword>
<dbReference type="InterPro" id="IPR011050">
    <property type="entry name" value="Pectin_lyase_fold/virulence"/>
</dbReference>
<dbReference type="UniPathway" id="UPA00545">
    <property type="reaction ID" value="UER00823"/>
</dbReference>
<evidence type="ECO:0000256" key="5">
    <source>
        <dbReference type="ARBA" id="ARBA00023085"/>
    </source>
</evidence>
<dbReference type="Proteomes" id="UP000053555">
    <property type="component" value="Unassembled WGS sequence"/>
</dbReference>
<keyword evidence="3" id="KW-0134">Cell wall</keyword>